<evidence type="ECO:0000313" key="2">
    <source>
        <dbReference type="EMBL" id="RQG99786.1"/>
    </source>
</evidence>
<dbReference type="InterPro" id="IPR027598">
    <property type="entry name" value="Amphi-Trp_dom"/>
</dbReference>
<sequence length="83" mass="9303">MSETTKHADEISRDEAADLLQELARELRDGGAAEIRVGNKMLTLSPDSVLEYEIKVDERSPMLGTDHEEVTVSLEWSVQDEES</sequence>
<comment type="caution">
    <text evidence="2">The sequence shown here is derived from an EMBL/GenBank/DDBJ whole genome shotgun (WGS) entry which is preliminary data.</text>
</comment>
<keyword evidence="3" id="KW-1185">Reference proteome</keyword>
<gene>
    <name evidence="2" type="ORF">EA472_13625</name>
</gene>
<feature type="domain" description="Amphi-Trp" evidence="1">
    <location>
        <begin position="6"/>
        <end position="82"/>
    </location>
</feature>
<dbReference type="AlphaFoldDB" id="A0A3N6MXN7"/>
<reference evidence="2 3" key="1">
    <citation type="submission" date="2018-10" db="EMBL/GenBank/DDBJ databases">
        <title>Natrarchaeobius chitinivorans gen. nov., sp. nov., and Natrarchaeobius haloalkaliphilus sp. nov., alkaliphilic, chitin-utilizing haloarchaea from hypersaline alkaline lakes.</title>
        <authorList>
            <person name="Sorokin D.Y."/>
            <person name="Elcheninov A.G."/>
            <person name="Kostrikina N.A."/>
            <person name="Bale N.J."/>
            <person name="Sinninghe Damste J.S."/>
            <person name="Khijniak T.V."/>
            <person name="Kublanov I.V."/>
            <person name="Toshchakov S.V."/>
        </authorList>
    </citation>
    <scope>NUCLEOTIDE SEQUENCE [LARGE SCALE GENOMIC DNA]</scope>
    <source>
        <strain evidence="2 3">AArcht7</strain>
    </source>
</reference>
<evidence type="ECO:0000313" key="3">
    <source>
        <dbReference type="Proteomes" id="UP000281431"/>
    </source>
</evidence>
<protein>
    <submittedName>
        <fullName evidence="2">Amphi-Trp domain-containing protein</fullName>
    </submittedName>
</protein>
<name>A0A3N6MXN7_NATCH</name>
<dbReference type="NCBIfam" id="TIGR04354">
    <property type="entry name" value="amphi-Trp"/>
    <property type="match status" value="1"/>
</dbReference>
<proteinExistence type="predicted"/>
<dbReference type="Pfam" id="PF20068">
    <property type="entry name" value="Amphi-Trp"/>
    <property type="match status" value="1"/>
</dbReference>
<dbReference type="EMBL" id="REFZ01000008">
    <property type="protein sequence ID" value="RQG99786.1"/>
    <property type="molecule type" value="Genomic_DNA"/>
</dbReference>
<dbReference type="Proteomes" id="UP000281431">
    <property type="component" value="Unassembled WGS sequence"/>
</dbReference>
<organism evidence="2 3">
    <name type="scientific">Natrarchaeobius chitinivorans</name>
    <dbReference type="NCBI Taxonomy" id="1679083"/>
    <lineage>
        <taxon>Archaea</taxon>
        <taxon>Methanobacteriati</taxon>
        <taxon>Methanobacteriota</taxon>
        <taxon>Stenosarchaea group</taxon>
        <taxon>Halobacteria</taxon>
        <taxon>Halobacteriales</taxon>
        <taxon>Natrialbaceae</taxon>
        <taxon>Natrarchaeobius</taxon>
    </lineage>
</organism>
<accession>A0A3N6MXN7</accession>
<evidence type="ECO:0000259" key="1">
    <source>
        <dbReference type="Pfam" id="PF20068"/>
    </source>
</evidence>
<dbReference type="OrthoDB" id="282103at2157"/>